<sequence length="115" mass="13125">MARVLASLSLGLKPRAPCKPRGHPFLRLPGSCERASAPLWAPSTARRACPDQAVFSMDSLPQRLYPLPAKEEPGVMRKGRNVHRELFKPLKQTYYQAHTHREFQSNYRLMRSVRG</sequence>
<proteinExistence type="predicted"/>
<evidence type="ECO:0000313" key="1">
    <source>
        <dbReference type="EMBL" id="CAN0542535.1"/>
    </source>
</evidence>
<reference evidence="1" key="1">
    <citation type="submission" date="2023-05" db="EMBL/GenBank/DDBJ databases">
        <authorList>
            <consortium name="ELIXIR-Norway"/>
        </authorList>
    </citation>
    <scope>NUCLEOTIDE SEQUENCE</scope>
</reference>
<dbReference type="Proteomes" id="UP001162501">
    <property type="component" value="Chromosome 6"/>
</dbReference>
<protein>
    <submittedName>
        <fullName evidence="1">Uncharacterized protein</fullName>
    </submittedName>
</protein>
<organism evidence="1 2">
    <name type="scientific">Rangifer tarandus platyrhynchus</name>
    <name type="common">Svalbard reindeer</name>
    <dbReference type="NCBI Taxonomy" id="3082113"/>
    <lineage>
        <taxon>Eukaryota</taxon>
        <taxon>Metazoa</taxon>
        <taxon>Chordata</taxon>
        <taxon>Craniata</taxon>
        <taxon>Vertebrata</taxon>
        <taxon>Euteleostomi</taxon>
        <taxon>Mammalia</taxon>
        <taxon>Eutheria</taxon>
        <taxon>Laurasiatheria</taxon>
        <taxon>Artiodactyla</taxon>
        <taxon>Ruminantia</taxon>
        <taxon>Pecora</taxon>
        <taxon>Cervidae</taxon>
        <taxon>Odocoileinae</taxon>
        <taxon>Rangifer</taxon>
    </lineage>
</organism>
<name>A0AC60A1L5_RANTA</name>
<dbReference type="EMBL" id="OX596090">
    <property type="protein sequence ID" value="CAN0542535.1"/>
    <property type="molecule type" value="Genomic_DNA"/>
</dbReference>
<reference evidence="1" key="2">
    <citation type="submission" date="2025-03" db="EMBL/GenBank/DDBJ databases">
        <authorList>
            <consortium name="ELIXIR-Norway"/>
            <consortium name="Elixir Norway"/>
        </authorList>
    </citation>
    <scope>NUCLEOTIDE SEQUENCE</scope>
</reference>
<evidence type="ECO:0000313" key="2">
    <source>
        <dbReference type="Proteomes" id="UP001162501"/>
    </source>
</evidence>
<gene>
    <name evidence="1" type="ORF">MRATA1EN22A_LOCUS25551</name>
</gene>
<accession>A0AC60A1L5</accession>